<dbReference type="Gene3D" id="3.30.1240.10">
    <property type="match status" value="1"/>
</dbReference>
<dbReference type="EMBL" id="JNSK01000131">
    <property type="protein sequence ID" value="KGA14396.1"/>
    <property type="molecule type" value="Genomic_DNA"/>
</dbReference>
<dbReference type="SUPFAM" id="SSF56784">
    <property type="entry name" value="HAD-like"/>
    <property type="match status" value="1"/>
</dbReference>
<dbReference type="Pfam" id="PF08282">
    <property type="entry name" value="Hydrolase_3"/>
    <property type="match status" value="1"/>
</dbReference>
<proteinExistence type="predicted"/>
<dbReference type="PANTHER" id="PTHR10000:SF8">
    <property type="entry name" value="HAD SUPERFAMILY HYDROLASE-LIKE, TYPE 3"/>
    <property type="match status" value="1"/>
</dbReference>
<evidence type="ECO:0008006" key="2">
    <source>
        <dbReference type="Google" id="ProtNLM"/>
    </source>
</evidence>
<evidence type="ECO:0000313" key="1">
    <source>
        <dbReference type="EMBL" id="KGA14396.1"/>
    </source>
</evidence>
<dbReference type="NCBIfam" id="TIGR01484">
    <property type="entry name" value="HAD-SF-IIB"/>
    <property type="match status" value="1"/>
</dbReference>
<dbReference type="InterPro" id="IPR006379">
    <property type="entry name" value="HAD-SF_hydro_IIB"/>
</dbReference>
<dbReference type="InterPro" id="IPR000150">
    <property type="entry name" value="Cof"/>
</dbReference>
<reference evidence="1" key="1">
    <citation type="submission" date="2014-05" db="EMBL/GenBank/DDBJ databases">
        <title>Key roles for freshwater Actinobacteria revealed by deep metagenomic sequencing.</title>
        <authorList>
            <person name="Ghai R."/>
            <person name="Mizuno C.M."/>
            <person name="Picazo A."/>
            <person name="Camacho A."/>
            <person name="Rodriguez-Valera F."/>
        </authorList>
    </citation>
    <scope>NUCLEOTIDE SEQUENCE</scope>
</reference>
<organism evidence="1">
    <name type="scientific">freshwater metagenome</name>
    <dbReference type="NCBI Taxonomy" id="449393"/>
    <lineage>
        <taxon>unclassified sequences</taxon>
        <taxon>metagenomes</taxon>
        <taxon>ecological metagenomes</taxon>
    </lineage>
</organism>
<protein>
    <recommendedName>
        <fullName evidence="2">Haloacid dehalogenase</fullName>
    </recommendedName>
</protein>
<dbReference type="AlphaFoldDB" id="A0A094QJ16"/>
<dbReference type="InterPro" id="IPR023214">
    <property type="entry name" value="HAD_sf"/>
</dbReference>
<comment type="caution">
    <text evidence="1">The sequence shown here is derived from an EMBL/GenBank/DDBJ whole genome shotgun (WGS) entry which is preliminary data.</text>
</comment>
<accession>A0A094QJ16</accession>
<dbReference type="Gene3D" id="3.40.50.1000">
    <property type="entry name" value="HAD superfamily/HAD-like"/>
    <property type="match status" value="1"/>
</dbReference>
<dbReference type="GO" id="GO:0016791">
    <property type="term" value="F:phosphatase activity"/>
    <property type="evidence" value="ECO:0007669"/>
    <property type="project" value="TreeGrafter"/>
</dbReference>
<name>A0A094QJ16_9ZZZZ</name>
<sequence>MNLGKIRPKLIATDLDGTIVHHDGTITARTLEAFARARDLGVEIWFITGRPPRWMGEIRDAFGYGNAICCNGAMNYDLLNGTVIEEWAIPNDLLHQSLKKLRQAIPRVSFAVESDNFFKREKSYVAMWDAGIDHEGCNQIEEVLSLPILKLLVRCSGHEYTSDQMLEIAEREIGDLVNVTHSSPSASLLEISAKGVSKGETLALLAGRSGFSADDCVSFGDNPNDFSMLQWCSRSYAIVDGHPDAQIHAKDVTEPHMEDGVAKIIEKLLDLPA</sequence>
<dbReference type="PANTHER" id="PTHR10000">
    <property type="entry name" value="PHOSPHOSERINE PHOSPHATASE"/>
    <property type="match status" value="1"/>
</dbReference>
<dbReference type="GO" id="GO:0005829">
    <property type="term" value="C:cytosol"/>
    <property type="evidence" value="ECO:0007669"/>
    <property type="project" value="TreeGrafter"/>
</dbReference>
<dbReference type="GO" id="GO:0000287">
    <property type="term" value="F:magnesium ion binding"/>
    <property type="evidence" value="ECO:0007669"/>
    <property type="project" value="TreeGrafter"/>
</dbReference>
<dbReference type="NCBIfam" id="TIGR00099">
    <property type="entry name" value="Cof-subfamily"/>
    <property type="match status" value="1"/>
</dbReference>
<gene>
    <name evidence="1" type="ORF">GM50_19990</name>
</gene>
<dbReference type="InterPro" id="IPR036412">
    <property type="entry name" value="HAD-like_sf"/>
</dbReference>